<proteinExistence type="predicted"/>
<dbReference type="EMBL" id="ML996181">
    <property type="protein sequence ID" value="KAF2732186.1"/>
    <property type="molecule type" value="Genomic_DNA"/>
</dbReference>
<feature type="region of interest" description="Disordered" evidence="1">
    <location>
        <begin position="23"/>
        <end position="72"/>
    </location>
</feature>
<evidence type="ECO:0000256" key="1">
    <source>
        <dbReference type="SAM" id="MobiDB-lite"/>
    </source>
</evidence>
<gene>
    <name evidence="2" type="ORF">EJ04DRAFT_341877</name>
</gene>
<sequence>MAWDDRRWMDGLGVAEMQACKPPLPSSQWAPPVSLRPPRGIQGGGRGGRRPQALNEQAAAHPRRPPVQTRGPSVGNFLRSTAVCRSCQQSCVPTPLSTTVHYRPLPGGNPCTALAGRPSHQVPLNTLWDRPQRCLPVVISSPAWKKSNHPPYSQLLLDTNYPGPFCWSPQRRRRRRRRRRRTGPGQPLRPSECSATDLVLRNPPCAPAAPPPSNRPLCPIRRPQGRRF</sequence>
<feature type="compositionally biased region" description="Pro residues" evidence="1">
    <location>
        <begin position="204"/>
        <end position="214"/>
    </location>
</feature>
<dbReference type="Proteomes" id="UP000799444">
    <property type="component" value="Unassembled WGS sequence"/>
</dbReference>
<feature type="region of interest" description="Disordered" evidence="1">
    <location>
        <begin position="168"/>
        <end position="228"/>
    </location>
</feature>
<protein>
    <submittedName>
        <fullName evidence="2">Uncharacterized protein</fullName>
    </submittedName>
</protein>
<evidence type="ECO:0000313" key="3">
    <source>
        <dbReference type="Proteomes" id="UP000799444"/>
    </source>
</evidence>
<dbReference type="AlphaFoldDB" id="A0A9P4QWH1"/>
<name>A0A9P4QWH1_9PLEO</name>
<evidence type="ECO:0000313" key="2">
    <source>
        <dbReference type="EMBL" id="KAF2732186.1"/>
    </source>
</evidence>
<organism evidence="2 3">
    <name type="scientific">Polyplosphaeria fusca</name>
    <dbReference type="NCBI Taxonomy" id="682080"/>
    <lineage>
        <taxon>Eukaryota</taxon>
        <taxon>Fungi</taxon>
        <taxon>Dikarya</taxon>
        <taxon>Ascomycota</taxon>
        <taxon>Pezizomycotina</taxon>
        <taxon>Dothideomycetes</taxon>
        <taxon>Pleosporomycetidae</taxon>
        <taxon>Pleosporales</taxon>
        <taxon>Tetraplosphaeriaceae</taxon>
        <taxon>Polyplosphaeria</taxon>
    </lineage>
</organism>
<accession>A0A9P4QWH1</accession>
<feature type="compositionally biased region" description="Basic residues" evidence="1">
    <location>
        <begin position="170"/>
        <end position="182"/>
    </location>
</feature>
<comment type="caution">
    <text evidence="2">The sequence shown here is derived from an EMBL/GenBank/DDBJ whole genome shotgun (WGS) entry which is preliminary data.</text>
</comment>
<reference evidence="2" key="1">
    <citation type="journal article" date="2020" name="Stud. Mycol.">
        <title>101 Dothideomycetes genomes: a test case for predicting lifestyles and emergence of pathogens.</title>
        <authorList>
            <person name="Haridas S."/>
            <person name="Albert R."/>
            <person name="Binder M."/>
            <person name="Bloem J."/>
            <person name="Labutti K."/>
            <person name="Salamov A."/>
            <person name="Andreopoulos B."/>
            <person name="Baker S."/>
            <person name="Barry K."/>
            <person name="Bills G."/>
            <person name="Bluhm B."/>
            <person name="Cannon C."/>
            <person name="Castanera R."/>
            <person name="Culley D."/>
            <person name="Daum C."/>
            <person name="Ezra D."/>
            <person name="Gonzalez J."/>
            <person name="Henrissat B."/>
            <person name="Kuo A."/>
            <person name="Liang C."/>
            <person name="Lipzen A."/>
            <person name="Lutzoni F."/>
            <person name="Magnuson J."/>
            <person name="Mondo S."/>
            <person name="Nolan M."/>
            <person name="Ohm R."/>
            <person name="Pangilinan J."/>
            <person name="Park H.-J."/>
            <person name="Ramirez L."/>
            <person name="Alfaro M."/>
            <person name="Sun H."/>
            <person name="Tritt A."/>
            <person name="Yoshinaga Y."/>
            <person name="Zwiers L.-H."/>
            <person name="Turgeon B."/>
            <person name="Goodwin S."/>
            <person name="Spatafora J."/>
            <person name="Crous P."/>
            <person name="Grigoriev I."/>
        </authorList>
    </citation>
    <scope>NUCLEOTIDE SEQUENCE</scope>
    <source>
        <strain evidence="2">CBS 125425</strain>
    </source>
</reference>
<keyword evidence="3" id="KW-1185">Reference proteome</keyword>